<dbReference type="PANTHER" id="PTHR42774:SF3">
    <property type="entry name" value="KETOHEXOKINASE"/>
    <property type="match status" value="1"/>
</dbReference>
<evidence type="ECO:0000256" key="1">
    <source>
        <dbReference type="ARBA" id="ARBA00010688"/>
    </source>
</evidence>
<evidence type="ECO:0000313" key="6">
    <source>
        <dbReference type="EMBL" id="RVU48649.1"/>
    </source>
</evidence>
<dbReference type="Pfam" id="PF00294">
    <property type="entry name" value="PfkB"/>
    <property type="match status" value="1"/>
</dbReference>
<proteinExistence type="inferred from homology"/>
<dbReference type="EMBL" id="SADD01000001">
    <property type="protein sequence ID" value="RVU48649.1"/>
    <property type="molecule type" value="Genomic_DNA"/>
</dbReference>
<dbReference type="InterPro" id="IPR029056">
    <property type="entry name" value="Ribokinase-like"/>
</dbReference>
<dbReference type="PRINTS" id="PR00990">
    <property type="entry name" value="RIBOKINASE"/>
</dbReference>
<dbReference type="PANTHER" id="PTHR42774">
    <property type="entry name" value="PHOSPHOTRANSFERASE SYSTEM TRANSPORT PROTEIN"/>
    <property type="match status" value="1"/>
</dbReference>
<gene>
    <name evidence="6" type="ORF">EA187_04250</name>
</gene>
<name>A0ABY0CYF4_9DELT</name>
<organism evidence="6 7">
    <name type="scientific">Lujinxingia sediminis</name>
    <dbReference type="NCBI Taxonomy" id="2480984"/>
    <lineage>
        <taxon>Bacteria</taxon>
        <taxon>Deltaproteobacteria</taxon>
        <taxon>Bradymonadales</taxon>
        <taxon>Lujinxingiaceae</taxon>
        <taxon>Lujinxingia</taxon>
    </lineage>
</organism>
<sequence length="357" mass="37568">MSGKCKDVREEVQVSARGGDARRCSGRMGRFRCGGGFSILSVTEWRAVCYRKGRYQGSDAMRVLSAGYCTLDQIGVVETRGHGETRRDLSTFSVQGGGTAATAAVALARWGVEVGIVGVVGDDERGAQIERTLSAARVDTRHMIRRRGGISQLTMVVLDAEVGRRLYVTPGNVAALGAEEVCEEMLEGVDLLVIDGAYPEAQLALARSARARGVSVVGELKRGGREVAERLLPWLDVVVTSERVASDLTGVGALQGICAGLLKRGPKVAVVTLGEEGAAGMGEDGELLREVATRIDEVDVTGAGDVFLGAVALGVGEGWNLRHVLRYANAAAARACEGLGGRSSIDSREVIEAVLEG</sequence>
<reference evidence="6 7" key="1">
    <citation type="submission" date="2019-01" db="EMBL/GenBank/DDBJ databases">
        <title>Lujinxingia litoralis gen. nov., sp. nov. and Lujinxingia sediminis gen. nov., sp. nov., new members in the order Bradymonadales, isolated from coastal sediment.</title>
        <authorList>
            <person name="Li C.-M."/>
        </authorList>
    </citation>
    <scope>NUCLEOTIDE SEQUENCE [LARGE SCALE GENOMIC DNA]</scope>
    <source>
        <strain evidence="6 7">SEH01</strain>
    </source>
</reference>
<dbReference type="InterPro" id="IPR011611">
    <property type="entry name" value="PfkB_dom"/>
</dbReference>
<keyword evidence="2 4" id="KW-0808">Transferase</keyword>
<comment type="similarity">
    <text evidence="1 4">Belongs to the carbohydrate kinase PfkB family.</text>
</comment>
<evidence type="ECO:0000259" key="5">
    <source>
        <dbReference type="Pfam" id="PF00294"/>
    </source>
</evidence>
<evidence type="ECO:0000313" key="7">
    <source>
        <dbReference type="Proteomes" id="UP000282926"/>
    </source>
</evidence>
<comment type="caution">
    <text evidence="6">The sequence shown here is derived from an EMBL/GenBank/DDBJ whole genome shotgun (WGS) entry which is preliminary data.</text>
</comment>
<dbReference type="PROSITE" id="PS00584">
    <property type="entry name" value="PFKB_KINASES_2"/>
    <property type="match status" value="1"/>
</dbReference>
<keyword evidence="3 4" id="KW-0418">Kinase</keyword>
<dbReference type="InterPro" id="IPR002139">
    <property type="entry name" value="Ribo/fructo_kinase"/>
</dbReference>
<dbReference type="Proteomes" id="UP000282926">
    <property type="component" value="Unassembled WGS sequence"/>
</dbReference>
<keyword evidence="7" id="KW-1185">Reference proteome</keyword>
<evidence type="ECO:0000256" key="2">
    <source>
        <dbReference type="ARBA" id="ARBA00022679"/>
    </source>
</evidence>
<feature type="domain" description="Carbohydrate kinase PfkB" evidence="5">
    <location>
        <begin position="63"/>
        <end position="346"/>
    </location>
</feature>
<accession>A0ABY0CYF4</accession>
<dbReference type="SUPFAM" id="SSF53613">
    <property type="entry name" value="Ribokinase-like"/>
    <property type="match status" value="1"/>
</dbReference>
<protein>
    <recommendedName>
        <fullName evidence="5">Carbohydrate kinase PfkB domain-containing protein</fullName>
    </recommendedName>
</protein>
<dbReference type="Gene3D" id="3.40.1190.20">
    <property type="match status" value="1"/>
</dbReference>
<dbReference type="InterPro" id="IPR002173">
    <property type="entry name" value="Carboh/pur_kinase_PfkB_CS"/>
</dbReference>
<evidence type="ECO:0000256" key="3">
    <source>
        <dbReference type="ARBA" id="ARBA00022777"/>
    </source>
</evidence>
<evidence type="ECO:0000256" key="4">
    <source>
        <dbReference type="RuleBase" id="RU003704"/>
    </source>
</evidence>
<dbReference type="InterPro" id="IPR052562">
    <property type="entry name" value="Ketohexokinase-related"/>
</dbReference>